<dbReference type="Gene3D" id="1.10.10.60">
    <property type="entry name" value="Homeodomain-like"/>
    <property type="match status" value="1"/>
</dbReference>
<dbReference type="InterPro" id="IPR050624">
    <property type="entry name" value="HTH-type_Tx_Regulator"/>
</dbReference>
<dbReference type="Pfam" id="PF21313">
    <property type="entry name" value="EthR_C"/>
    <property type="match status" value="1"/>
</dbReference>
<evidence type="ECO:0000313" key="3">
    <source>
        <dbReference type="EMBL" id="CAB4882761.1"/>
    </source>
</evidence>
<accession>A0A6J7EKU0</accession>
<dbReference type="AlphaFoldDB" id="A0A6J7EKU0"/>
<organism evidence="3">
    <name type="scientific">freshwater metagenome</name>
    <dbReference type="NCBI Taxonomy" id="449393"/>
    <lineage>
        <taxon>unclassified sequences</taxon>
        <taxon>metagenomes</taxon>
        <taxon>ecological metagenomes</taxon>
    </lineage>
</organism>
<dbReference type="SUPFAM" id="SSF48498">
    <property type="entry name" value="Tetracyclin repressor-like, C-terminal domain"/>
    <property type="match status" value="1"/>
</dbReference>
<sequence length="213" mass="23037">MTASPQGRQRQTSARSRAAILEAANELLRTQPYREVSVESVMAKADLSRTIFYRHFDGMPSVALQLLTDLGGDVIELSSAFSQNALAARNGLDAPNSELIYDSLQKVVQFFAEQGPLVKAVADAAVEDEDLEAGYEGFLRHFSAEAGNAIAGLAKAGITDVPDPQATAEALTAMNERYLLRTLGRHPQEDPAVVLKTIHAIWARTLFSGPLKV</sequence>
<dbReference type="GO" id="GO:0003677">
    <property type="term" value="F:DNA binding"/>
    <property type="evidence" value="ECO:0007669"/>
    <property type="project" value="UniProtKB-KW"/>
</dbReference>
<dbReference type="PANTHER" id="PTHR43479:SF11">
    <property type="entry name" value="ACREF_ENVCD OPERON REPRESSOR-RELATED"/>
    <property type="match status" value="1"/>
</dbReference>
<evidence type="ECO:0000259" key="2">
    <source>
        <dbReference type="PROSITE" id="PS50977"/>
    </source>
</evidence>
<proteinExistence type="predicted"/>
<feature type="domain" description="HTH tetR-type" evidence="2">
    <location>
        <begin position="14"/>
        <end position="74"/>
    </location>
</feature>
<keyword evidence="1" id="KW-0238">DNA-binding</keyword>
<evidence type="ECO:0000256" key="1">
    <source>
        <dbReference type="ARBA" id="ARBA00023125"/>
    </source>
</evidence>
<protein>
    <submittedName>
        <fullName evidence="3">Unannotated protein</fullName>
    </submittedName>
</protein>
<dbReference type="Pfam" id="PF00440">
    <property type="entry name" value="TetR_N"/>
    <property type="match status" value="1"/>
</dbReference>
<dbReference type="Gene3D" id="1.10.357.10">
    <property type="entry name" value="Tetracycline Repressor, domain 2"/>
    <property type="match status" value="1"/>
</dbReference>
<name>A0A6J7EKU0_9ZZZZ</name>
<gene>
    <name evidence="3" type="ORF">UFOPK3444_01603</name>
</gene>
<dbReference type="PROSITE" id="PS50977">
    <property type="entry name" value="HTH_TETR_2"/>
    <property type="match status" value="1"/>
</dbReference>
<dbReference type="InterPro" id="IPR049397">
    <property type="entry name" value="EthR_C"/>
</dbReference>
<dbReference type="InterPro" id="IPR001647">
    <property type="entry name" value="HTH_TetR"/>
</dbReference>
<reference evidence="3" key="1">
    <citation type="submission" date="2020-05" db="EMBL/GenBank/DDBJ databases">
        <authorList>
            <person name="Chiriac C."/>
            <person name="Salcher M."/>
            <person name="Ghai R."/>
            <person name="Kavagutti S V."/>
        </authorList>
    </citation>
    <scope>NUCLEOTIDE SEQUENCE</scope>
</reference>
<dbReference type="SUPFAM" id="SSF46689">
    <property type="entry name" value="Homeodomain-like"/>
    <property type="match status" value="1"/>
</dbReference>
<dbReference type="InterPro" id="IPR009057">
    <property type="entry name" value="Homeodomain-like_sf"/>
</dbReference>
<dbReference type="EMBL" id="CAFBLU010000052">
    <property type="protein sequence ID" value="CAB4882761.1"/>
    <property type="molecule type" value="Genomic_DNA"/>
</dbReference>
<dbReference type="InterPro" id="IPR036271">
    <property type="entry name" value="Tet_transcr_reg_TetR-rel_C_sf"/>
</dbReference>
<dbReference type="PANTHER" id="PTHR43479">
    <property type="entry name" value="ACREF/ENVCD OPERON REPRESSOR-RELATED"/>
    <property type="match status" value="1"/>
</dbReference>